<dbReference type="GO" id="GO:0006537">
    <property type="term" value="P:glutamate biosynthetic process"/>
    <property type="evidence" value="ECO:0007669"/>
    <property type="project" value="TreeGrafter"/>
</dbReference>
<dbReference type="Gene3D" id="3.40.710.10">
    <property type="entry name" value="DD-peptidase/beta-lactamase superfamily"/>
    <property type="match status" value="1"/>
</dbReference>
<keyword evidence="4" id="KW-0378">Hydrolase</keyword>
<organism evidence="6 7">
    <name type="scientific">Roseofilum reptotaenium AO1-A</name>
    <dbReference type="NCBI Taxonomy" id="1925591"/>
    <lineage>
        <taxon>Bacteria</taxon>
        <taxon>Bacillati</taxon>
        <taxon>Cyanobacteriota</taxon>
        <taxon>Cyanophyceae</taxon>
        <taxon>Desertifilales</taxon>
        <taxon>Desertifilaceae</taxon>
        <taxon>Roseofilum</taxon>
    </lineage>
</organism>
<evidence type="ECO:0000256" key="1">
    <source>
        <dbReference type="ARBA" id="ARBA00011076"/>
    </source>
</evidence>
<comment type="caution">
    <text evidence="6">The sequence shown here is derived from an EMBL/GenBank/DDBJ whole genome shotgun (WGS) entry which is preliminary data.</text>
</comment>
<dbReference type="PANTHER" id="PTHR12544:SF29">
    <property type="entry name" value="GLUTAMINASE"/>
    <property type="match status" value="1"/>
</dbReference>
<reference evidence="6" key="1">
    <citation type="submission" date="2016-10" db="EMBL/GenBank/DDBJ databases">
        <title>CRISPR-Cas defence system in Roseofilum reptotaenium: evidence of a bacteriophage-cyanobacterium arms race in the coral black band disease.</title>
        <authorList>
            <person name="Buerger P."/>
            <person name="Wood-Charlson E.M."/>
            <person name="Weynberg K.D."/>
            <person name="Willis B."/>
            <person name="Van Oppen M.J."/>
        </authorList>
    </citation>
    <scope>NUCLEOTIDE SEQUENCE [LARGE SCALE GENOMIC DNA]</scope>
    <source>
        <strain evidence="6">AO1-A</strain>
    </source>
</reference>
<dbReference type="InterPro" id="IPR015868">
    <property type="entry name" value="Glutaminase"/>
</dbReference>
<keyword evidence="7" id="KW-1185">Reference proteome</keyword>
<evidence type="ECO:0000313" key="6">
    <source>
        <dbReference type="EMBL" id="OJJ21973.1"/>
    </source>
</evidence>
<evidence type="ECO:0000256" key="4">
    <source>
        <dbReference type="ARBA" id="ARBA00022801"/>
    </source>
</evidence>
<gene>
    <name evidence="6" type="ORF">BI308_20025</name>
</gene>
<dbReference type="Proteomes" id="UP000183940">
    <property type="component" value="Unassembled WGS sequence"/>
</dbReference>
<dbReference type="AlphaFoldDB" id="A0A1L9QMG0"/>
<evidence type="ECO:0000256" key="5">
    <source>
        <dbReference type="ARBA" id="ARBA00049534"/>
    </source>
</evidence>
<dbReference type="PANTHER" id="PTHR12544">
    <property type="entry name" value="GLUTAMINASE"/>
    <property type="match status" value="1"/>
</dbReference>
<dbReference type="InterPro" id="IPR012338">
    <property type="entry name" value="Beta-lactam/transpept-like"/>
</dbReference>
<evidence type="ECO:0000256" key="2">
    <source>
        <dbReference type="ARBA" id="ARBA00011881"/>
    </source>
</evidence>
<dbReference type="Pfam" id="PF04960">
    <property type="entry name" value="Glutaminase"/>
    <property type="match status" value="1"/>
</dbReference>
<dbReference type="EC" id="3.5.1.2" evidence="3"/>
<evidence type="ECO:0000256" key="3">
    <source>
        <dbReference type="ARBA" id="ARBA00012918"/>
    </source>
</evidence>
<dbReference type="GO" id="GO:0004359">
    <property type="term" value="F:glutaminase activity"/>
    <property type="evidence" value="ECO:0007669"/>
    <property type="project" value="UniProtKB-EC"/>
</dbReference>
<evidence type="ECO:0000313" key="7">
    <source>
        <dbReference type="Proteomes" id="UP000183940"/>
    </source>
</evidence>
<comment type="catalytic activity">
    <reaction evidence="5">
        <text>L-glutamine + H2O = L-glutamate + NH4(+)</text>
        <dbReference type="Rhea" id="RHEA:15889"/>
        <dbReference type="ChEBI" id="CHEBI:15377"/>
        <dbReference type="ChEBI" id="CHEBI:28938"/>
        <dbReference type="ChEBI" id="CHEBI:29985"/>
        <dbReference type="ChEBI" id="CHEBI:58359"/>
        <dbReference type="EC" id="3.5.1.2"/>
    </reaction>
</comment>
<sequence length="299" mass="33179">MRDLKSITRSTVEQWLTEIEALNVSGRLPTYIPKLAKVDPRDRGIYIQSLHDPGDGWGEHDVPLMSVIKPFVLLYCLEQLGREKIKGIVGNLPSDYPYNSVEQLQADQGFPRNPMINSGAIALCSYLPGYTSIEKFERFRNWLNDYGQTELFVDRQLLASVESLPNQINQNLTQILAQSGYLGSPESVALDTYQQACCLSSSLEYLVQLGLGLVNPQGKIQSEHQFWVTELMQTCGLYEYSAEFASLVGLPTKSGVSGVLLSLVPQQGAIAIYSPLLDSMGNSVVGMALLKRIATYLYD</sequence>
<protein>
    <recommendedName>
        <fullName evidence="3">glutaminase</fullName>
        <ecNumber evidence="3">3.5.1.2</ecNumber>
    </recommendedName>
</protein>
<name>A0A1L9QMG0_9CYAN</name>
<accession>A0A1L9QMG0</accession>
<dbReference type="SUPFAM" id="SSF56601">
    <property type="entry name" value="beta-lactamase/transpeptidase-like"/>
    <property type="match status" value="1"/>
</dbReference>
<dbReference type="STRING" id="1925591.BI308_20025"/>
<proteinExistence type="inferred from homology"/>
<dbReference type="EMBL" id="MLAW01000044">
    <property type="protein sequence ID" value="OJJ21973.1"/>
    <property type="molecule type" value="Genomic_DNA"/>
</dbReference>
<comment type="subunit">
    <text evidence="2">Homotetramer.</text>
</comment>
<comment type="similarity">
    <text evidence="1">Belongs to the glutaminase family.</text>
</comment>
<dbReference type="GO" id="GO:0006543">
    <property type="term" value="P:L-glutamine catabolic process"/>
    <property type="evidence" value="ECO:0007669"/>
    <property type="project" value="TreeGrafter"/>
</dbReference>